<evidence type="ECO:0000313" key="2">
    <source>
        <dbReference type="Proteomes" id="UP000315010"/>
    </source>
</evidence>
<proteinExistence type="predicted"/>
<organism evidence="1 2">
    <name type="scientific">Novipirellula herctigrandis</name>
    <dbReference type="NCBI Taxonomy" id="2527986"/>
    <lineage>
        <taxon>Bacteria</taxon>
        <taxon>Pseudomonadati</taxon>
        <taxon>Planctomycetota</taxon>
        <taxon>Planctomycetia</taxon>
        <taxon>Pirellulales</taxon>
        <taxon>Pirellulaceae</taxon>
        <taxon>Novipirellula</taxon>
    </lineage>
</organism>
<dbReference type="EMBL" id="SJPJ01000001">
    <property type="protein sequence ID" value="TWT79636.1"/>
    <property type="molecule type" value="Genomic_DNA"/>
</dbReference>
<gene>
    <name evidence="1" type="ORF">CA13_10400</name>
</gene>
<dbReference type="AlphaFoldDB" id="A0A5C5YY87"/>
<comment type="caution">
    <text evidence="1">The sequence shown here is derived from an EMBL/GenBank/DDBJ whole genome shotgun (WGS) entry which is preliminary data.</text>
</comment>
<accession>A0A5C5YY87</accession>
<name>A0A5C5YY87_9BACT</name>
<keyword evidence="2" id="KW-1185">Reference proteome</keyword>
<reference evidence="1 2" key="1">
    <citation type="submission" date="2019-02" db="EMBL/GenBank/DDBJ databases">
        <title>Deep-cultivation of Planctomycetes and their phenomic and genomic characterization uncovers novel biology.</title>
        <authorList>
            <person name="Wiegand S."/>
            <person name="Jogler M."/>
            <person name="Boedeker C."/>
            <person name="Pinto D."/>
            <person name="Vollmers J."/>
            <person name="Rivas-Marin E."/>
            <person name="Kohn T."/>
            <person name="Peeters S.H."/>
            <person name="Heuer A."/>
            <person name="Rast P."/>
            <person name="Oberbeckmann S."/>
            <person name="Bunk B."/>
            <person name="Jeske O."/>
            <person name="Meyerdierks A."/>
            <person name="Storesund J.E."/>
            <person name="Kallscheuer N."/>
            <person name="Luecker S."/>
            <person name="Lage O.M."/>
            <person name="Pohl T."/>
            <person name="Merkel B.J."/>
            <person name="Hornburger P."/>
            <person name="Mueller R.-W."/>
            <person name="Bruemmer F."/>
            <person name="Labrenz M."/>
            <person name="Spormann A.M."/>
            <person name="Op Den Camp H."/>
            <person name="Overmann J."/>
            <person name="Amann R."/>
            <person name="Jetten M.S.M."/>
            <person name="Mascher T."/>
            <person name="Medema M.H."/>
            <person name="Devos D.P."/>
            <person name="Kaster A.-K."/>
            <person name="Ovreas L."/>
            <person name="Rohde M."/>
            <person name="Galperin M.Y."/>
            <person name="Jogler C."/>
        </authorList>
    </citation>
    <scope>NUCLEOTIDE SEQUENCE [LARGE SCALE GENOMIC DNA]</scope>
    <source>
        <strain evidence="1 2">CA13</strain>
    </source>
</reference>
<evidence type="ECO:0000313" key="1">
    <source>
        <dbReference type="EMBL" id="TWT79636.1"/>
    </source>
</evidence>
<dbReference type="Proteomes" id="UP000315010">
    <property type="component" value="Unassembled WGS sequence"/>
</dbReference>
<sequence>MLEVLAFVPGLPFDCSALALNPCRKLGSVPLRKALQVSGIQGIVWTWFFAVVVSGVESRPALTRLFKAHNAAIRQAAANDIDSRVRGLRLRCNEYGESLFC</sequence>
<protein>
    <submittedName>
        <fullName evidence="1">Uncharacterized protein</fullName>
    </submittedName>
</protein>